<dbReference type="InterPro" id="IPR007110">
    <property type="entry name" value="Ig-like_dom"/>
</dbReference>
<dbReference type="AlphaFoldDB" id="A0AAV2IJI3"/>
<dbReference type="SMART" id="SM00408">
    <property type="entry name" value="IGc2"/>
    <property type="match status" value="5"/>
</dbReference>
<keyword evidence="2" id="KW-1015">Disulfide bond</keyword>
<dbReference type="EMBL" id="CAXITT010000927">
    <property type="protein sequence ID" value="CAL1547239.1"/>
    <property type="molecule type" value="Genomic_DNA"/>
</dbReference>
<dbReference type="InterPro" id="IPR003598">
    <property type="entry name" value="Ig_sub2"/>
</dbReference>
<dbReference type="FunFam" id="2.60.40.10:FF:000032">
    <property type="entry name" value="palladin isoform X1"/>
    <property type="match status" value="3"/>
</dbReference>
<comment type="caution">
    <text evidence="5">The sequence shown here is derived from an EMBL/GenBank/DDBJ whole genome shotgun (WGS) entry which is preliminary data.</text>
</comment>
<name>A0AAV2IJI3_LYMST</name>
<dbReference type="Gene3D" id="2.60.40.10">
    <property type="entry name" value="Immunoglobulins"/>
    <property type="match status" value="6"/>
</dbReference>
<dbReference type="Proteomes" id="UP001497497">
    <property type="component" value="Unassembled WGS sequence"/>
</dbReference>
<evidence type="ECO:0000256" key="2">
    <source>
        <dbReference type="ARBA" id="ARBA00023157"/>
    </source>
</evidence>
<feature type="non-terminal residue" evidence="5">
    <location>
        <position position="1"/>
    </location>
</feature>
<keyword evidence="6" id="KW-1185">Reference proteome</keyword>
<dbReference type="GO" id="GO:0043025">
    <property type="term" value="C:neuronal cell body"/>
    <property type="evidence" value="ECO:0007669"/>
    <property type="project" value="TreeGrafter"/>
</dbReference>
<evidence type="ECO:0000313" key="5">
    <source>
        <dbReference type="EMBL" id="CAL1547239.1"/>
    </source>
</evidence>
<dbReference type="InterPro" id="IPR013783">
    <property type="entry name" value="Ig-like_fold"/>
</dbReference>
<dbReference type="PANTHER" id="PTHR45080:SF8">
    <property type="entry name" value="IG-LIKE DOMAIN-CONTAINING PROTEIN"/>
    <property type="match status" value="1"/>
</dbReference>
<dbReference type="SMART" id="SM00409">
    <property type="entry name" value="IG"/>
    <property type="match status" value="5"/>
</dbReference>
<dbReference type="InterPro" id="IPR013098">
    <property type="entry name" value="Ig_I-set"/>
</dbReference>
<keyword evidence="1" id="KW-0732">Signal</keyword>
<gene>
    <name evidence="5" type="ORF">GSLYS_00020564001</name>
</gene>
<evidence type="ECO:0000259" key="4">
    <source>
        <dbReference type="PROSITE" id="PS50835"/>
    </source>
</evidence>
<evidence type="ECO:0000313" key="6">
    <source>
        <dbReference type="Proteomes" id="UP001497497"/>
    </source>
</evidence>
<reference evidence="5 6" key="1">
    <citation type="submission" date="2024-04" db="EMBL/GenBank/DDBJ databases">
        <authorList>
            <consortium name="Genoscope - CEA"/>
            <person name="William W."/>
        </authorList>
    </citation>
    <scope>NUCLEOTIDE SEQUENCE [LARGE SCALE GENOMIC DNA]</scope>
</reference>
<feature type="domain" description="Ig-like" evidence="4">
    <location>
        <begin position="459"/>
        <end position="503"/>
    </location>
</feature>
<feature type="domain" description="Ig-like" evidence="4">
    <location>
        <begin position="368"/>
        <end position="454"/>
    </location>
</feature>
<dbReference type="InterPro" id="IPR003599">
    <property type="entry name" value="Ig_sub"/>
</dbReference>
<feature type="domain" description="Ig-like" evidence="4">
    <location>
        <begin position="4"/>
        <end position="89"/>
    </location>
</feature>
<dbReference type="PANTHER" id="PTHR45080">
    <property type="entry name" value="CONTACTIN 5"/>
    <property type="match status" value="1"/>
</dbReference>
<keyword evidence="3" id="KW-0393">Immunoglobulin domain</keyword>
<dbReference type="GO" id="GO:0008046">
    <property type="term" value="F:axon guidance receptor activity"/>
    <property type="evidence" value="ECO:0007669"/>
    <property type="project" value="TreeGrafter"/>
</dbReference>
<sequence>TDPPPVIITPQNVTVMPGETAVLSCIVISTVPYNITWKRSNQYGQLTLDPRIRAFNNDTLIIVNAGRQDEGSYTCIAFNEGGSATETLSVRLKVTPVAQILPNEQTFVTGSSRNFTCIAGGYPEPTFLWQHNGDVLPTGGRIQVDGGYLSFKNLKPSDAGDYECVASNSAGSNSVKSKLVYIESPRVREFERKLLVSVGDDAKLTCVADGIPPPNTTWYRSDRMLQPAYNVDVTRSGQLIIENVMESDAGSYRCVVQNEAGSDSAELTLEVGSPPEIIQHPENIGIDIETNGSLPCQAIGRPLPKLSWRREDGKPLDLNGKFRQLPSGALEIINIQQGDDGVYTCVAQNPFGIAEADAMVSVTGIVRPLIAYTYPYVKVVEGESAELECIVLLGKPKPKLSWLRNGKLLRESDRVRFLEPGRITLTNAQEDDDGDYVCMASNIGGNETYNVNLDVLVPPKVIEDNDVDRQTNFSVVQGLSVFLPCSVTADPPATYSWFKGGSP</sequence>
<dbReference type="InterPro" id="IPR050958">
    <property type="entry name" value="Cell_Adh-Cytoskel_Orgn"/>
</dbReference>
<feature type="domain" description="Ig-like" evidence="4">
    <location>
        <begin position="96"/>
        <end position="180"/>
    </location>
</feature>
<evidence type="ECO:0000256" key="3">
    <source>
        <dbReference type="ARBA" id="ARBA00023319"/>
    </source>
</evidence>
<dbReference type="GO" id="GO:0050808">
    <property type="term" value="P:synapse organization"/>
    <property type="evidence" value="ECO:0007669"/>
    <property type="project" value="TreeGrafter"/>
</dbReference>
<dbReference type="SUPFAM" id="SSF48726">
    <property type="entry name" value="Immunoglobulin"/>
    <property type="match status" value="6"/>
</dbReference>
<dbReference type="CDD" id="cd00096">
    <property type="entry name" value="Ig"/>
    <property type="match status" value="2"/>
</dbReference>
<dbReference type="GO" id="GO:0005886">
    <property type="term" value="C:plasma membrane"/>
    <property type="evidence" value="ECO:0007669"/>
    <property type="project" value="TreeGrafter"/>
</dbReference>
<dbReference type="GO" id="GO:0030424">
    <property type="term" value="C:axon"/>
    <property type="evidence" value="ECO:0007669"/>
    <property type="project" value="TreeGrafter"/>
</dbReference>
<evidence type="ECO:0000256" key="1">
    <source>
        <dbReference type="ARBA" id="ARBA00022729"/>
    </source>
</evidence>
<dbReference type="PROSITE" id="PS50835">
    <property type="entry name" value="IG_LIKE"/>
    <property type="match status" value="6"/>
</dbReference>
<accession>A0AAV2IJI3</accession>
<protein>
    <recommendedName>
        <fullName evidence="4">Ig-like domain-containing protein</fullName>
    </recommendedName>
</protein>
<feature type="domain" description="Ig-like" evidence="4">
    <location>
        <begin position="275"/>
        <end position="363"/>
    </location>
</feature>
<dbReference type="InterPro" id="IPR036179">
    <property type="entry name" value="Ig-like_dom_sf"/>
</dbReference>
<dbReference type="Pfam" id="PF13927">
    <property type="entry name" value="Ig_3"/>
    <property type="match status" value="1"/>
</dbReference>
<organism evidence="5 6">
    <name type="scientific">Lymnaea stagnalis</name>
    <name type="common">Great pond snail</name>
    <name type="synonym">Helix stagnalis</name>
    <dbReference type="NCBI Taxonomy" id="6523"/>
    <lineage>
        <taxon>Eukaryota</taxon>
        <taxon>Metazoa</taxon>
        <taxon>Spiralia</taxon>
        <taxon>Lophotrochozoa</taxon>
        <taxon>Mollusca</taxon>
        <taxon>Gastropoda</taxon>
        <taxon>Heterobranchia</taxon>
        <taxon>Euthyneura</taxon>
        <taxon>Panpulmonata</taxon>
        <taxon>Hygrophila</taxon>
        <taxon>Lymnaeoidea</taxon>
        <taxon>Lymnaeidae</taxon>
        <taxon>Lymnaea</taxon>
    </lineage>
</organism>
<feature type="domain" description="Ig-like" evidence="4">
    <location>
        <begin position="185"/>
        <end position="268"/>
    </location>
</feature>
<dbReference type="GO" id="GO:0007156">
    <property type="term" value="P:homophilic cell adhesion via plasma membrane adhesion molecules"/>
    <property type="evidence" value="ECO:0007669"/>
    <property type="project" value="TreeGrafter"/>
</dbReference>
<proteinExistence type="predicted"/>
<dbReference type="Pfam" id="PF07679">
    <property type="entry name" value="I-set"/>
    <property type="match status" value="4"/>
</dbReference>
<feature type="non-terminal residue" evidence="5">
    <location>
        <position position="503"/>
    </location>
</feature>